<evidence type="ECO:0000256" key="3">
    <source>
        <dbReference type="ARBA" id="ARBA00022452"/>
    </source>
</evidence>
<keyword evidence="6" id="KW-0408">Iron</keyword>
<accession>A0A0N7GSU5</accession>
<evidence type="ECO:0000256" key="10">
    <source>
        <dbReference type="ARBA" id="ARBA00023237"/>
    </source>
</evidence>
<dbReference type="PANTHER" id="PTHR32552">
    <property type="entry name" value="FERRICHROME IRON RECEPTOR-RELATED"/>
    <property type="match status" value="1"/>
</dbReference>
<comment type="similarity">
    <text evidence="11 12">Belongs to the TonB-dependent receptor family.</text>
</comment>
<dbReference type="Gene3D" id="2.40.170.20">
    <property type="entry name" value="TonB-dependent receptor, beta-barrel domain"/>
    <property type="match status" value="1"/>
</dbReference>
<evidence type="ECO:0008006" key="18">
    <source>
        <dbReference type="Google" id="ProtNLM"/>
    </source>
</evidence>
<evidence type="ECO:0000256" key="4">
    <source>
        <dbReference type="ARBA" id="ARBA00022496"/>
    </source>
</evidence>
<evidence type="ECO:0000256" key="11">
    <source>
        <dbReference type="PROSITE-ProRule" id="PRU01360"/>
    </source>
</evidence>
<dbReference type="PATRIC" id="fig|33050.5.peg.3197"/>
<keyword evidence="5 11" id="KW-0812">Transmembrane</keyword>
<dbReference type="PROSITE" id="PS52016">
    <property type="entry name" value="TONB_DEPENDENT_REC_3"/>
    <property type="match status" value="1"/>
</dbReference>
<dbReference type="Pfam" id="PF00593">
    <property type="entry name" value="TonB_dep_Rec_b-barrel"/>
    <property type="match status" value="1"/>
</dbReference>
<evidence type="ECO:0000256" key="5">
    <source>
        <dbReference type="ARBA" id="ARBA00022692"/>
    </source>
</evidence>
<dbReference type="EMBL" id="CP012700">
    <property type="protein sequence ID" value="ALH81691.1"/>
    <property type="molecule type" value="Genomic_DNA"/>
</dbReference>
<dbReference type="SUPFAM" id="SSF56935">
    <property type="entry name" value="Porins"/>
    <property type="match status" value="1"/>
</dbReference>
<dbReference type="Pfam" id="PF07715">
    <property type="entry name" value="Plug"/>
    <property type="match status" value="1"/>
</dbReference>
<feature type="domain" description="TonB-dependent receptor-like beta-barrel" evidence="14">
    <location>
        <begin position="277"/>
        <end position="757"/>
    </location>
</feature>
<organism evidence="16 17">
    <name type="scientific">Sphingopyxis macrogoltabida</name>
    <name type="common">Sphingomonas macrogoltabidus</name>
    <dbReference type="NCBI Taxonomy" id="33050"/>
    <lineage>
        <taxon>Bacteria</taxon>
        <taxon>Pseudomonadati</taxon>
        <taxon>Pseudomonadota</taxon>
        <taxon>Alphaproteobacteria</taxon>
        <taxon>Sphingomonadales</taxon>
        <taxon>Sphingomonadaceae</taxon>
        <taxon>Sphingopyxis</taxon>
    </lineage>
</organism>
<keyword evidence="10 11" id="KW-0998">Cell outer membrane</keyword>
<dbReference type="InterPro" id="IPR036942">
    <property type="entry name" value="Beta-barrel_TonB_sf"/>
</dbReference>
<protein>
    <recommendedName>
        <fullName evidence="18">TonB-dependent receptor</fullName>
    </recommendedName>
</protein>
<evidence type="ECO:0000313" key="17">
    <source>
        <dbReference type="Proteomes" id="UP000058074"/>
    </source>
</evidence>
<evidence type="ECO:0000256" key="6">
    <source>
        <dbReference type="ARBA" id="ARBA00023004"/>
    </source>
</evidence>
<name>A0A0N7GSU5_SPHMC</name>
<evidence type="ECO:0000256" key="2">
    <source>
        <dbReference type="ARBA" id="ARBA00022448"/>
    </source>
</evidence>
<evidence type="ECO:0000256" key="9">
    <source>
        <dbReference type="ARBA" id="ARBA00023136"/>
    </source>
</evidence>
<keyword evidence="3 11" id="KW-1134">Transmembrane beta strand</keyword>
<evidence type="ECO:0000256" key="1">
    <source>
        <dbReference type="ARBA" id="ARBA00004571"/>
    </source>
</evidence>
<proteinExistence type="inferred from homology"/>
<dbReference type="InterPro" id="IPR012910">
    <property type="entry name" value="Plug_dom"/>
</dbReference>
<keyword evidence="7" id="KW-0406">Ion transport</keyword>
<evidence type="ECO:0000256" key="13">
    <source>
        <dbReference type="SAM" id="SignalP"/>
    </source>
</evidence>
<keyword evidence="9 11" id="KW-0472">Membrane</keyword>
<evidence type="ECO:0000259" key="15">
    <source>
        <dbReference type="Pfam" id="PF07715"/>
    </source>
</evidence>
<feature type="chain" id="PRO_5006012218" description="TonB-dependent receptor" evidence="13">
    <location>
        <begin position="31"/>
        <end position="801"/>
    </location>
</feature>
<dbReference type="InterPro" id="IPR000531">
    <property type="entry name" value="Beta-barrel_TonB"/>
</dbReference>
<comment type="subcellular location">
    <subcellularLocation>
        <location evidence="1 11">Cell outer membrane</location>
        <topology evidence="1 11">Multi-pass membrane protein</topology>
    </subcellularLocation>
</comment>
<evidence type="ECO:0000256" key="7">
    <source>
        <dbReference type="ARBA" id="ARBA00023065"/>
    </source>
</evidence>
<keyword evidence="13" id="KW-0732">Signal</keyword>
<sequence length="801" mass="85958">MGREKMIVSHKILYGSTAMLIAMAAVPAAAQTDAAAPAAEENDGGDGVIVVTAQRREEALQDVPIAVSAFQGEQLQSTGIDGLRQLSQMAPSLVVPEGGSQSVPYIRGVGSRNITPGNESSAAVYIDGVYQTDKTGILLQTFPEVESIQVLRGPQGTLFGRNATSGAILISTKKPSQDFGGMVEGTFGTDDRGARAYITTGLGENLAFSVSGFYRYETPYITNRNPSNGIGKGTGEEETYGFRANLLFESGDFSAQLQGNYINGYTTPIMAMQPAPGSSLSVGEAVSGVDIRNPKRAYYGEVPPEVRYDSWGMSLHLDYDLGDVAISSTSAYTRSGSGVQLDLDLSPAPVFWFDTDLKGRTWQQELLVSSKGSSPFQWLLGGFYINYRDGYTQLDQYVGLPVPTKLQPHAIPQRLLELSALGLGPTSGLAYIDLSTFVRIESVGLFGEASYEFGQGTKITAGLRYTDETATLDEDNGKVTYVPDGTGGVIAIPQTIGDVCTADPLCDGLSTGFSELTYRLVLDHKFSDDFLVYASYNRGFKSGVYNISSLSARATEPETIDAFEVGLKSQLFDRKLTLNLAGYYYKYDNLQVPVVDPATNTQISINAAKATISGLEAEMSFRPDDRLTLNTSFSTYFKSEYDSFPNCEIYRPAGVGLALATNADCSGEDLPVTPNIMASVSANYKLPLGAAGELELAGLLSYTDKFDHATHGFYPAGVDAGGNPYPAGEGRAPVQKALTTLNLSATFRPLKDNFYVTVWGRDLLNQGDRVFRNMQTTTFGYSTALGRGITGGVTIGFKFGS</sequence>
<reference evidence="16 17" key="1">
    <citation type="journal article" date="2015" name="Genome Announc.">
        <title>Complete Genome Sequence of Polypropylene Glycol- and Polyethylene Glycol-Degrading Sphingopyxis macrogoltabida Strain EY-1.</title>
        <authorList>
            <person name="Ohtsubo Y."/>
            <person name="Nagata Y."/>
            <person name="Numata M."/>
            <person name="Tsuchikane K."/>
            <person name="Hosoyama A."/>
            <person name="Yamazoe A."/>
            <person name="Tsuda M."/>
            <person name="Fujita N."/>
            <person name="Kawai F."/>
        </authorList>
    </citation>
    <scope>NUCLEOTIDE SEQUENCE [LARGE SCALE GENOMIC DNA]</scope>
    <source>
        <strain evidence="16 17">EY-1</strain>
    </source>
</reference>
<dbReference type="PANTHER" id="PTHR32552:SF81">
    <property type="entry name" value="TONB-DEPENDENT OUTER MEMBRANE RECEPTOR"/>
    <property type="match status" value="1"/>
</dbReference>
<evidence type="ECO:0000259" key="14">
    <source>
        <dbReference type="Pfam" id="PF00593"/>
    </source>
</evidence>
<feature type="domain" description="TonB-dependent receptor plug" evidence="15">
    <location>
        <begin position="60"/>
        <end position="167"/>
    </location>
</feature>
<gene>
    <name evidence="16" type="ORF">AN936_15415</name>
</gene>
<evidence type="ECO:0000313" key="16">
    <source>
        <dbReference type="EMBL" id="ALH81691.1"/>
    </source>
</evidence>
<keyword evidence="8 12" id="KW-0798">TonB box</keyword>
<dbReference type="KEGG" id="smag:AN936_15415"/>
<keyword evidence="4" id="KW-0410">Iron transport</keyword>
<keyword evidence="2 11" id="KW-0813">Transport</keyword>
<dbReference type="Proteomes" id="UP000058074">
    <property type="component" value="Chromosome"/>
</dbReference>
<dbReference type="InterPro" id="IPR039426">
    <property type="entry name" value="TonB-dep_rcpt-like"/>
</dbReference>
<evidence type="ECO:0000256" key="12">
    <source>
        <dbReference type="RuleBase" id="RU003357"/>
    </source>
</evidence>
<dbReference type="GO" id="GO:0009279">
    <property type="term" value="C:cell outer membrane"/>
    <property type="evidence" value="ECO:0007669"/>
    <property type="project" value="UniProtKB-SubCell"/>
</dbReference>
<dbReference type="GO" id="GO:0006826">
    <property type="term" value="P:iron ion transport"/>
    <property type="evidence" value="ECO:0007669"/>
    <property type="project" value="UniProtKB-KW"/>
</dbReference>
<dbReference type="AlphaFoldDB" id="A0A0N7GSU5"/>
<feature type="signal peptide" evidence="13">
    <location>
        <begin position="1"/>
        <end position="30"/>
    </location>
</feature>
<evidence type="ECO:0000256" key="8">
    <source>
        <dbReference type="ARBA" id="ARBA00023077"/>
    </source>
</evidence>